<evidence type="ECO:0008006" key="8">
    <source>
        <dbReference type="Google" id="ProtNLM"/>
    </source>
</evidence>
<dbReference type="EMBL" id="JALJOT010000013">
    <property type="protein sequence ID" value="KAK9904011.1"/>
    <property type="molecule type" value="Genomic_DNA"/>
</dbReference>
<dbReference type="PROSITE" id="PS00054">
    <property type="entry name" value="RIBOSOMAL_S11"/>
    <property type="match status" value="1"/>
</dbReference>
<dbReference type="Pfam" id="PF00411">
    <property type="entry name" value="Ribosomal_S11"/>
    <property type="match status" value="1"/>
</dbReference>
<keyword evidence="7" id="KW-1185">Reference proteome</keyword>
<reference evidence="6 7" key="1">
    <citation type="journal article" date="2024" name="Nat. Commun.">
        <title>Phylogenomics reveals the evolutionary origins of lichenization in chlorophyte algae.</title>
        <authorList>
            <person name="Puginier C."/>
            <person name="Libourel C."/>
            <person name="Otte J."/>
            <person name="Skaloud P."/>
            <person name="Haon M."/>
            <person name="Grisel S."/>
            <person name="Petersen M."/>
            <person name="Berrin J.G."/>
            <person name="Delaux P.M."/>
            <person name="Dal Grande F."/>
            <person name="Keller J."/>
        </authorList>
    </citation>
    <scope>NUCLEOTIDE SEQUENCE [LARGE SCALE GENOMIC DNA]</scope>
    <source>
        <strain evidence="6 7">SAG 216-7</strain>
    </source>
</reference>
<gene>
    <name evidence="6" type="ORF">WJX75_002499</name>
</gene>
<comment type="caution">
    <text evidence="6">The sequence shown here is derived from an EMBL/GenBank/DDBJ whole genome shotgun (WGS) entry which is preliminary data.</text>
</comment>
<feature type="compositionally biased region" description="Low complexity" evidence="5">
    <location>
        <begin position="125"/>
        <end position="136"/>
    </location>
</feature>
<name>A0ABR2YET9_9CHLO</name>
<organism evidence="6 7">
    <name type="scientific">Coccomyxa subellipsoidea</name>
    <dbReference type="NCBI Taxonomy" id="248742"/>
    <lineage>
        <taxon>Eukaryota</taxon>
        <taxon>Viridiplantae</taxon>
        <taxon>Chlorophyta</taxon>
        <taxon>core chlorophytes</taxon>
        <taxon>Trebouxiophyceae</taxon>
        <taxon>Trebouxiophyceae incertae sedis</taxon>
        <taxon>Coccomyxaceae</taxon>
        <taxon>Coccomyxa</taxon>
    </lineage>
</organism>
<dbReference type="InterPro" id="IPR001971">
    <property type="entry name" value="Ribosomal_uS11"/>
</dbReference>
<evidence type="ECO:0000313" key="7">
    <source>
        <dbReference type="Proteomes" id="UP001491310"/>
    </source>
</evidence>
<evidence type="ECO:0000256" key="4">
    <source>
        <dbReference type="RuleBase" id="RU003629"/>
    </source>
</evidence>
<evidence type="ECO:0000313" key="6">
    <source>
        <dbReference type="EMBL" id="KAK9904011.1"/>
    </source>
</evidence>
<evidence type="ECO:0000256" key="2">
    <source>
        <dbReference type="ARBA" id="ARBA00022980"/>
    </source>
</evidence>
<keyword evidence="2 4" id="KW-0689">Ribosomal protein</keyword>
<feature type="region of interest" description="Disordered" evidence="5">
    <location>
        <begin position="99"/>
        <end position="191"/>
    </location>
</feature>
<accession>A0ABR2YET9</accession>
<evidence type="ECO:0000256" key="5">
    <source>
        <dbReference type="SAM" id="MobiDB-lite"/>
    </source>
</evidence>
<dbReference type="InterPro" id="IPR036967">
    <property type="entry name" value="Ribosomal_uS11_sf"/>
</dbReference>
<dbReference type="Proteomes" id="UP001491310">
    <property type="component" value="Unassembled WGS sequence"/>
</dbReference>
<sequence>MLARCSRAGVFSLLQIWKDACIRTASQECSSSNPGRALLCTPQFARAPAGAAESTALAAAAERASSSSIASSIQSGEYDVIASRICRGSQIAAAGSRRYTTTIGPQMPEGSGQADALSSEGSLSQQQQQQPQPQQPLRGNPAATSGSDVPQDQRAPFSARLRSNGPEQRYQPPPRRGFGGREAPPAQEFGFQGRSRQLVNLKQRQVGVMSVLSTNNNTIITLSDAEGRVQAWASGGTLGFTNARKSTTHAAEAVAAHMGEKARTLGFTTVTIRVKGMGYGKQKAVRILHSSGLRVTSIEERTPVPHNGCRLPRKRRT</sequence>
<dbReference type="NCBIfam" id="NF003698">
    <property type="entry name" value="PRK05309.1"/>
    <property type="match status" value="1"/>
</dbReference>
<keyword evidence="3 4" id="KW-0687">Ribonucleoprotein</keyword>
<dbReference type="InterPro" id="IPR018102">
    <property type="entry name" value="Ribosomal_uS11_CS"/>
</dbReference>
<protein>
    <recommendedName>
        <fullName evidence="8">Ribosomal protein S11</fullName>
    </recommendedName>
</protein>
<dbReference type="SUPFAM" id="SSF53137">
    <property type="entry name" value="Translational machinery components"/>
    <property type="match status" value="1"/>
</dbReference>
<evidence type="ECO:0000256" key="1">
    <source>
        <dbReference type="ARBA" id="ARBA00006194"/>
    </source>
</evidence>
<comment type="similarity">
    <text evidence="1 4">Belongs to the universal ribosomal protein uS11 family.</text>
</comment>
<dbReference type="PANTHER" id="PTHR11759">
    <property type="entry name" value="40S RIBOSOMAL PROTEIN S14/30S RIBOSOMAL PROTEIN S11"/>
    <property type="match status" value="1"/>
</dbReference>
<evidence type="ECO:0000256" key="3">
    <source>
        <dbReference type="ARBA" id="ARBA00023274"/>
    </source>
</evidence>
<dbReference type="Gene3D" id="3.30.420.80">
    <property type="entry name" value="Ribosomal protein S11"/>
    <property type="match status" value="1"/>
</dbReference>
<proteinExistence type="inferred from homology"/>
<dbReference type="HAMAP" id="MF_01310">
    <property type="entry name" value="Ribosomal_uS11"/>
    <property type="match status" value="1"/>
</dbReference>